<dbReference type="Proteomes" id="UP000095192">
    <property type="component" value="Unassembled WGS sequence"/>
</dbReference>
<name>A0A1D3CS23_9EIME</name>
<protein>
    <submittedName>
        <fullName evidence="2">Uncharacterized protein</fullName>
    </submittedName>
</protein>
<evidence type="ECO:0000256" key="1">
    <source>
        <dbReference type="SAM" id="MobiDB-lite"/>
    </source>
</evidence>
<evidence type="ECO:0000313" key="2">
    <source>
        <dbReference type="EMBL" id="OEH74003.1"/>
    </source>
</evidence>
<sequence>MTLVLTAEAGTTQMQEPQKNLEHLLNSRAVSRYRAEWFRLATGAREREQQMLVFQSELRAAIKEKQMFSSECLSLASTVESLTYVHPILEVKKEQEASVGRNATDGCLKQTPPSHG</sequence>
<comment type="caution">
    <text evidence="2">The sequence shown here is derived from an EMBL/GenBank/DDBJ whole genome shotgun (WGS) entry which is preliminary data.</text>
</comment>
<dbReference type="EMBL" id="JROU02002173">
    <property type="protein sequence ID" value="OEH74003.1"/>
    <property type="molecule type" value="Genomic_DNA"/>
</dbReference>
<gene>
    <name evidence="2" type="ORF">cyc_07739</name>
</gene>
<evidence type="ECO:0000313" key="3">
    <source>
        <dbReference type="Proteomes" id="UP000095192"/>
    </source>
</evidence>
<dbReference type="InParanoid" id="A0A1D3CS23"/>
<keyword evidence="3" id="KW-1185">Reference proteome</keyword>
<reference evidence="2 3" key="1">
    <citation type="journal article" date="2016" name="BMC Genomics">
        <title>Comparative genomics reveals Cyclospora cayetanensis possesses coccidia-like metabolism and invasion components but unique surface antigens.</title>
        <authorList>
            <person name="Liu S."/>
            <person name="Wang L."/>
            <person name="Zheng H."/>
            <person name="Xu Z."/>
            <person name="Roellig D.M."/>
            <person name="Li N."/>
            <person name="Frace M.A."/>
            <person name="Tang K."/>
            <person name="Arrowood M.J."/>
            <person name="Moss D.M."/>
            <person name="Zhang L."/>
            <person name="Feng Y."/>
            <person name="Xiao L."/>
        </authorList>
    </citation>
    <scope>NUCLEOTIDE SEQUENCE [LARGE SCALE GENOMIC DNA]</scope>
    <source>
        <strain evidence="2 3">CHN_HEN01</strain>
    </source>
</reference>
<dbReference type="VEuPathDB" id="ToxoDB:cyc_07739"/>
<organism evidence="2 3">
    <name type="scientific">Cyclospora cayetanensis</name>
    <dbReference type="NCBI Taxonomy" id="88456"/>
    <lineage>
        <taxon>Eukaryota</taxon>
        <taxon>Sar</taxon>
        <taxon>Alveolata</taxon>
        <taxon>Apicomplexa</taxon>
        <taxon>Conoidasida</taxon>
        <taxon>Coccidia</taxon>
        <taxon>Eucoccidiorida</taxon>
        <taxon>Eimeriorina</taxon>
        <taxon>Eimeriidae</taxon>
        <taxon>Cyclospora</taxon>
    </lineage>
</organism>
<feature type="region of interest" description="Disordered" evidence="1">
    <location>
        <begin position="95"/>
        <end position="116"/>
    </location>
</feature>
<dbReference type="VEuPathDB" id="ToxoDB:LOC34623638"/>
<dbReference type="AlphaFoldDB" id="A0A1D3CS23"/>
<accession>A0A1D3CS23</accession>
<proteinExistence type="predicted"/>